<dbReference type="InterPro" id="IPR006201">
    <property type="entry name" value="Neur_channel"/>
</dbReference>
<dbReference type="Pfam" id="PF02931">
    <property type="entry name" value="Neur_chan_LBD"/>
    <property type="match status" value="1"/>
</dbReference>
<dbReference type="Proteomes" id="UP001142055">
    <property type="component" value="Chromosome 1"/>
</dbReference>
<dbReference type="CDD" id="cd18987">
    <property type="entry name" value="LGIC_ECD_anion"/>
    <property type="match status" value="1"/>
</dbReference>
<dbReference type="CDD" id="cd19049">
    <property type="entry name" value="LGIC_TM_anion"/>
    <property type="match status" value="1"/>
</dbReference>
<dbReference type="Gene3D" id="1.20.58.390">
    <property type="entry name" value="Neurotransmitter-gated ion-channel transmembrane domain"/>
    <property type="match status" value="1"/>
</dbReference>
<organism evidence="15 16">
    <name type="scientific">Blomia tropicalis</name>
    <name type="common">Mite</name>
    <dbReference type="NCBI Taxonomy" id="40697"/>
    <lineage>
        <taxon>Eukaryota</taxon>
        <taxon>Metazoa</taxon>
        <taxon>Ecdysozoa</taxon>
        <taxon>Arthropoda</taxon>
        <taxon>Chelicerata</taxon>
        <taxon>Arachnida</taxon>
        <taxon>Acari</taxon>
        <taxon>Acariformes</taxon>
        <taxon>Sarcoptiformes</taxon>
        <taxon>Astigmata</taxon>
        <taxon>Glycyphagoidea</taxon>
        <taxon>Echimyopodidae</taxon>
        <taxon>Blomia</taxon>
    </lineage>
</organism>
<feature type="transmembrane region" description="Helical" evidence="12">
    <location>
        <begin position="447"/>
        <end position="466"/>
    </location>
</feature>
<evidence type="ECO:0000313" key="16">
    <source>
        <dbReference type="Proteomes" id="UP001142055"/>
    </source>
</evidence>
<proteinExistence type="predicted"/>
<feature type="region of interest" description="Disordered" evidence="11">
    <location>
        <begin position="319"/>
        <end position="360"/>
    </location>
</feature>
<evidence type="ECO:0000256" key="4">
    <source>
        <dbReference type="ARBA" id="ARBA00022475"/>
    </source>
</evidence>
<accession>A0A9Q0RSI2</accession>
<comment type="caution">
    <text evidence="15">The sequence shown here is derived from an EMBL/GenBank/DDBJ whole genome shotgun (WGS) entry which is preliminary data.</text>
</comment>
<dbReference type="InterPro" id="IPR036734">
    <property type="entry name" value="Neur_chan_lig-bd_sf"/>
</dbReference>
<evidence type="ECO:0000256" key="3">
    <source>
        <dbReference type="ARBA" id="ARBA00022448"/>
    </source>
</evidence>
<evidence type="ECO:0000256" key="10">
    <source>
        <dbReference type="ARBA" id="ARBA00023303"/>
    </source>
</evidence>
<sequence>MNMTDKQIVEQLLAPDIYDPYMRPEVKTVVNVSLLLLSISSPDESSVTYEIGFIMVQRWYDPRLRFKVPAQLMYHAQITNQTIYLNGLNYADKMFLPDLYFTRGEFKHTSGTFDRVHIALKIYPNGTIVYATRRNMIITCEGNLRIFPFDSPKCSFGIESVSHEKDQLELRWEEEMPIRASESMKTINAYMIRNATNRCNKRHTWRREFSCLSALLVFARDQSFYMTTVFVPSMVLVTSSFISFWLDVNAVPARVMIAVTTMLNFATTTNSFRSKLPITSTLYAMNMWDFACMFFIYASMIEFIIVNYIYRRNPRHRSISRQSLSSQGGDGGGYSFRQKSIRRSNRNDLPTELPNNKDKCQPMQMKASLVNVDGDGPESNRTKLANNCAFNESDQIEHKHGDDSSDDGLWQLRNIFDWIRRPYLIQLDNGNGNVRLARNIDHISKTAFTLLFGLFSFFYFLTYAVIKPAQLDDTTEKEFEEVD</sequence>
<keyword evidence="16" id="KW-1185">Reference proteome</keyword>
<feature type="domain" description="Neurotransmitter-gated ion-channel transmembrane" evidence="14">
    <location>
        <begin position="230"/>
        <end position="460"/>
    </location>
</feature>
<dbReference type="InterPro" id="IPR038050">
    <property type="entry name" value="Neuro_actylchol_rec"/>
</dbReference>
<dbReference type="SUPFAM" id="SSF90112">
    <property type="entry name" value="Neurotransmitter-gated ion-channel transmembrane pore"/>
    <property type="match status" value="1"/>
</dbReference>
<dbReference type="InterPro" id="IPR006029">
    <property type="entry name" value="Neurotrans-gated_channel_TM"/>
</dbReference>
<comment type="subcellular location">
    <subcellularLocation>
        <location evidence="2">Cell membrane</location>
    </subcellularLocation>
    <subcellularLocation>
        <location evidence="1">Membrane</location>
        <topology evidence="1">Multi-pass membrane protein</topology>
    </subcellularLocation>
</comment>
<evidence type="ECO:0000256" key="1">
    <source>
        <dbReference type="ARBA" id="ARBA00004141"/>
    </source>
</evidence>
<feature type="transmembrane region" description="Helical" evidence="12">
    <location>
        <begin position="224"/>
        <end position="246"/>
    </location>
</feature>
<dbReference type="Gene3D" id="2.70.170.10">
    <property type="entry name" value="Neurotransmitter-gated ion-channel ligand-binding domain"/>
    <property type="match status" value="1"/>
</dbReference>
<dbReference type="GO" id="GO:0004888">
    <property type="term" value="F:transmembrane signaling receptor activity"/>
    <property type="evidence" value="ECO:0007669"/>
    <property type="project" value="InterPro"/>
</dbReference>
<evidence type="ECO:0000256" key="5">
    <source>
        <dbReference type="ARBA" id="ARBA00022692"/>
    </source>
</evidence>
<dbReference type="PRINTS" id="PR00253">
    <property type="entry name" value="GABAARECEPTR"/>
</dbReference>
<keyword evidence="5 12" id="KW-0812">Transmembrane</keyword>
<gene>
    <name evidence="15" type="ORF">RDWZM_003386</name>
</gene>
<dbReference type="Pfam" id="PF02932">
    <property type="entry name" value="Neur_chan_memb"/>
    <property type="match status" value="1"/>
</dbReference>
<dbReference type="GO" id="GO:0099095">
    <property type="term" value="F:ligand-gated monoatomic anion channel activity"/>
    <property type="evidence" value="ECO:0007669"/>
    <property type="project" value="UniProtKB-ARBA"/>
</dbReference>
<evidence type="ECO:0000256" key="8">
    <source>
        <dbReference type="ARBA" id="ARBA00023065"/>
    </source>
</evidence>
<evidence type="ECO:0000256" key="11">
    <source>
        <dbReference type="SAM" id="MobiDB-lite"/>
    </source>
</evidence>
<evidence type="ECO:0000256" key="7">
    <source>
        <dbReference type="ARBA" id="ARBA00022989"/>
    </source>
</evidence>
<reference evidence="15" key="1">
    <citation type="submission" date="2022-12" db="EMBL/GenBank/DDBJ databases">
        <title>Genome assemblies of Blomia tropicalis.</title>
        <authorList>
            <person name="Cui Y."/>
        </authorList>
    </citation>
    <scope>NUCLEOTIDE SEQUENCE</scope>
    <source>
        <tissue evidence="15">Adult mites</tissue>
    </source>
</reference>
<dbReference type="GO" id="GO:0005254">
    <property type="term" value="F:chloride channel activity"/>
    <property type="evidence" value="ECO:0007669"/>
    <property type="project" value="UniProtKB-ARBA"/>
</dbReference>
<protein>
    <submittedName>
        <fullName evidence="15">Uncharacterized protein</fullName>
    </submittedName>
</protein>
<dbReference type="AlphaFoldDB" id="A0A9Q0RSI2"/>
<keyword evidence="9 12" id="KW-0472">Membrane</keyword>
<evidence type="ECO:0000259" key="14">
    <source>
        <dbReference type="Pfam" id="PF02932"/>
    </source>
</evidence>
<evidence type="ECO:0000256" key="2">
    <source>
        <dbReference type="ARBA" id="ARBA00004236"/>
    </source>
</evidence>
<keyword evidence="10" id="KW-0407">Ion channel</keyword>
<dbReference type="GO" id="GO:0005886">
    <property type="term" value="C:plasma membrane"/>
    <property type="evidence" value="ECO:0007669"/>
    <property type="project" value="UniProtKB-SubCell"/>
</dbReference>
<evidence type="ECO:0000313" key="15">
    <source>
        <dbReference type="EMBL" id="KAJ6224841.1"/>
    </source>
</evidence>
<dbReference type="GO" id="GO:0005230">
    <property type="term" value="F:extracellular ligand-gated monoatomic ion channel activity"/>
    <property type="evidence" value="ECO:0007669"/>
    <property type="project" value="InterPro"/>
</dbReference>
<dbReference type="SUPFAM" id="SSF63712">
    <property type="entry name" value="Nicotinic receptor ligand binding domain-like"/>
    <property type="match status" value="1"/>
</dbReference>
<dbReference type="OMA" id="WNENASF"/>
<dbReference type="PANTHER" id="PTHR18945">
    <property type="entry name" value="NEUROTRANSMITTER GATED ION CHANNEL"/>
    <property type="match status" value="1"/>
</dbReference>
<keyword evidence="3" id="KW-0813">Transport</keyword>
<feature type="domain" description="Neurotransmitter-gated ion-channel ligand-binding" evidence="13">
    <location>
        <begin position="6"/>
        <end position="195"/>
    </location>
</feature>
<dbReference type="InterPro" id="IPR006028">
    <property type="entry name" value="GABAA/Glycine_rcpt"/>
</dbReference>
<keyword evidence="6" id="KW-0732">Signal</keyword>
<evidence type="ECO:0000256" key="12">
    <source>
        <dbReference type="SAM" id="Phobius"/>
    </source>
</evidence>
<keyword evidence="4" id="KW-1003">Cell membrane</keyword>
<feature type="transmembrane region" description="Helical" evidence="12">
    <location>
        <begin position="287"/>
        <end position="310"/>
    </location>
</feature>
<evidence type="ECO:0000256" key="6">
    <source>
        <dbReference type="ARBA" id="ARBA00022729"/>
    </source>
</evidence>
<dbReference type="InterPro" id="IPR036719">
    <property type="entry name" value="Neuro-gated_channel_TM_sf"/>
</dbReference>
<keyword evidence="7 12" id="KW-1133">Transmembrane helix</keyword>
<name>A0A9Q0RSI2_BLOTA</name>
<evidence type="ECO:0000256" key="9">
    <source>
        <dbReference type="ARBA" id="ARBA00023136"/>
    </source>
</evidence>
<evidence type="ECO:0000259" key="13">
    <source>
        <dbReference type="Pfam" id="PF02931"/>
    </source>
</evidence>
<keyword evidence="8" id="KW-0406">Ion transport</keyword>
<dbReference type="EMBL" id="JAPWDV010000001">
    <property type="protein sequence ID" value="KAJ6224841.1"/>
    <property type="molecule type" value="Genomic_DNA"/>
</dbReference>
<dbReference type="InterPro" id="IPR006202">
    <property type="entry name" value="Neur_chan_lig-bd"/>
</dbReference>